<evidence type="ECO:0000256" key="15">
    <source>
        <dbReference type="PIRSR" id="PIRSR006105-1"/>
    </source>
</evidence>
<evidence type="ECO:0000256" key="16">
    <source>
        <dbReference type="PIRSR" id="PIRSR006105-2"/>
    </source>
</evidence>
<evidence type="ECO:0000256" key="3">
    <source>
        <dbReference type="ARBA" id="ARBA00007368"/>
    </source>
</evidence>
<dbReference type="PANTHER" id="PTHR38604:SF1">
    <property type="entry name" value="PERIPLASMIC NITRATE REDUCTASE, ELECTRON TRANSFER SUBUNIT"/>
    <property type="match status" value="1"/>
</dbReference>
<dbReference type="GO" id="GO:0009061">
    <property type="term" value="P:anaerobic respiration"/>
    <property type="evidence" value="ECO:0007669"/>
    <property type="project" value="InterPro"/>
</dbReference>
<evidence type="ECO:0000256" key="9">
    <source>
        <dbReference type="ARBA" id="ARBA00022729"/>
    </source>
</evidence>
<dbReference type="Pfam" id="PF03892">
    <property type="entry name" value="NapB"/>
    <property type="match status" value="1"/>
</dbReference>
<organism evidence="18 19">
    <name type="scientific">Hyphomicrobium nitrativorans NL23</name>
    <dbReference type="NCBI Taxonomy" id="1029756"/>
    <lineage>
        <taxon>Bacteria</taxon>
        <taxon>Pseudomonadati</taxon>
        <taxon>Pseudomonadota</taxon>
        <taxon>Alphaproteobacteria</taxon>
        <taxon>Hyphomicrobiales</taxon>
        <taxon>Hyphomicrobiaceae</taxon>
        <taxon>Hyphomicrobium</taxon>
    </lineage>
</organism>
<dbReference type="Gene3D" id="1.10.1130.10">
    <property type="entry name" value="Flavocytochrome C3, Chain A"/>
    <property type="match status" value="1"/>
</dbReference>
<dbReference type="GO" id="GO:0042597">
    <property type="term" value="C:periplasmic space"/>
    <property type="evidence" value="ECO:0007669"/>
    <property type="project" value="UniProtKB-SubCell"/>
</dbReference>
<feature type="binding site" description="covalent" evidence="15">
    <location>
        <position position="93"/>
    </location>
    <ligand>
        <name>heme c</name>
        <dbReference type="ChEBI" id="CHEBI:61717"/>
        <label>1</label>
    </ligand>
</feature>
<evidence type="ECO:0000256" key="7">
    <source>
        <dbReference type="ARBA" id="ARBA00022617"/>
    </source>
</evidence>
<evidence type="ECO:0000256" key="17">
    <source>
        <dbReference type="SAM" id="SignalP"/>
    </source>
</evidence>
<dbReference type="SUPFAM" id="SSF48695">
    <property type="entry name" value="Multiheme cytochromes"/>
    <property type="match status" value="1"/>
</dbReference>
<comment type="subcellular location">
    <subcellularLocation>
        <location evidence="2 14">Periplasm</location>
    </subcellularLocation>
</comment>
<accession>V5SGU3</accession>
<evidence type="ECO:0000256" key="14">
    <source>
        <dbReference type="PIRNR" id="PIRNR006105"/>
    </source>
</evidence>
<keyword evidence="10 14" id="KW-0574">Periplasm</keyword>
<evidence type="ECO:0000256" key="11">
    <source>
        <dbReference type="ARBA" id="ARBA00022982"/>
    </source>
</evidence>
<reference evidence="18 19" key="1">
    <citation type="journal article" date="2014" name="Genome Announc.">
        <title>Complete Genome Sequence of Hyphomicrobium nitrativorans Strain NL23, a Denitrifying Bacterium Isolated from Biofilm of a Methanol-Fed Denitrification System Treating Seawater at the Montreal Biodome.</title>
        <authorList>
            <person name="Martineau C."/>
            <person name="Villeneuve C."/>
            <person name="Mauffrey F."/>
            <person name="Villemur R."/>
        </authorList>
    </citation>
    <scope>NUCLEOTIDE SEQUENCE [LARGE SCALE GENOMIC DNA]</scope>
    <source>
        <strain evidence="18">NL23</strain>
    </source>
</reference>
<dbReference type="FunFam" id="1.10.1130.10:FF:000001">
    <property type="entry name" value="Periplasmic nitrate reductase, electron transfer subunit"/>
    <property type="match status" value="1"/>
</dbReference>
<feature type="binding site" description="axial binding residue" evidence="16">
    <location>
        <position position="79"/>
    </location>
    <ligand>
        <name>heme c</name>
        <dbReference type="ChEBI" id="CHEBI:61717"/>
        <label>1</label>
    </ligand>
    <ligandPart>
        <name>Fe</name>
        <dbReference type="ChEBI" id="CHEBI:18248"/>
    </ligandPart>
</feature>
<keyword evidence="19" id="KW-1185">Reference proteome</keyword>
<dbReference type="AlphaFoldDB" id="V5SGU3"/>
<keyword evidence="6 14" id="KW-0813">Transport</keyword>
<dbReference type="InterPro" id="IPR036280">
    <property type="entry name" value="Multihaem_cyt_sf"/>
</dbReference>
<keyword evidence="11 14" id="KW-0249">Electron transport</keyword>
<evidence type="ECO:0000256" key="1">
    <source>
        <dbReference type="ARBA" id="ARBA00002599"/>
    </source>
</evidence>
<feature type="binding site" description="covalent" evidence="15">
    <location>
        <position position="96"/>
    </location>
    <ligand>
        <name>heme c</name>
        <dbReference type="ChEBI" id="CHEBI:61717"/>
        <label>1</label>
    </ligand>
</feature>
<dbReference type="KEGG" id="hni:W911_13870"/>
<comment type="function">
    <text evidence="1">Electron transfer subunit of the periplasmic nitrate reductase complex NapAB. Receives electrons from the membrane-anchored tetraheme c-type NapC protein and transfers these to NapA subunit, thus allowing electron flow between membrane and periplasm. Essential for periplasmic nitrate reduction with nitrate as the terminal electron acceptor.</text>
</comment>
<comment type="PTM">
    <text evidence="15">Binds 2 heme C groups per subunit.</text>
</comment>
<gene>
    <name evidence="18" type="ORF">W911_13870</name>
</gene>
<comment type="similarity">
    <text evidence="3 14">Belongs to the NapB family.</text>
</comment>
<feature type="binding site" description="axial binding residue" evidence="16">
    <location>
        <position position="97"/>
    </location>
    <ligand>
        <name>heme c</name>
        <dbReference type="ChEBI" id="CHEBI:61717"/>
        <label>1</label>
    </ligand>
    <ligandPart>
        <name>Fe</name>
        <dbReference type="ChEBI" id="CHEBI:18248"/>
    </ligandPart>
</feature>
<evidence type="ECO:0000313" key="19">
    <source>
        <dbReference type="Proteomes" id="UP000018542"/>
    </source>
</evidence>
<keyword evidence="7 15" id="KW-0349">Heme</keyword>
<dbReference type="OrthoDB" id="13290at2"/>
<keyword evidence="12 16" id="KW-0408">Iron</keyword>
<dbReference type="Proteomes" id="UP000018542">
    <property type="component" value="Chromosome"/>
</dbReference>
<dbReference type="HOGENOM" id="CLU_103367_2_0_5"/>
<keyword evidence="9 17" id="KW-0732">Signal</keyword>
<evidence type="ECO:0000256" key="5">
    <source>
        <dbReference type="ARBA" id="ARBA00013773"/>
    </source>
</evidence>
<evidence type="ECO:0000256" key="6">
    <source>
        <dbReference type="ARBA" id="ARBA00022448"/>
    </source>
</evidence>
<feature type="signal peptide" evidence="17">
    <location>
        <begin position="1"/>
        <end position="30"/>
    </location>
</feature>
<dbReference type="STRING" id="1029756.W911_13870"/>
<feature type="chain" id="PRO_5004740712" description="Periplasmic nitrate reductase, electron transfer subunit" evidence="17">
    <location>
        <begin position="31"/>
        <end position="163"/>
    </location>
</feature>
<name>V5SGU3_9HYPH</name>
<dbReference type="PATRIC" id="fig|1029756.8.peg.2886"/>
<keyword evidence="8 16" id="KW-0479">Metal-binding</keyword>
<evidence type="ECO:0000256" key="13">
    <source>
        <dbReference type="ARBA" id="ARBA00031832"/>
    </source>
</evidence>
<evidence type="ECO:0000256" key="10">
    <source>
        <dbReference type="ARBA" id="ARBA00022764"/>
    </source>
</evidence>
<dbReference type="EMBL" id="CP006912">
    <property type="protein sequence ID" value="AHB49255.1"/>
    <property type="molecule type" value="Genomic_DNA"/>
</dbReference>
<protein>
    <recommendedName>
        <fullName evidence="5 14">Periplasmic nitrate reductase, electron transfer subunit</fullName>
    </recommendedName>
    <alternativeName>
        <fullName evidence="13 14">Diheme cytochrome c NapB</fullName>
    </alternativeName>
</protein>
<sequence length="163" mass="18265">MRSQNRTRVTLFRWSSLGIAALAAGAVAFAAAYAQEIVPRLTGAAHPMKDVAASPLPSPVVDDQRRMRNYPEQPPIIPHSIDGYQISLNANRCLECHRRQYTDHVRAPMISITHFQDRDGQMLADVAPRRHNCTACHVQQTDAKPLVENDFRDMLNLLPVGEK</sequence>
<dbReference type="PIRSF" id="PIRSF006105">
    <property type="entry name" value="NapB"/>
    <property type="match status" value="1"/>
</dbReference>
<evidence type="ECO:0000256" key="4">
    <source>
        <dbReference type="ARBA" id="ARBA00011752"/>
    </source>
</evidence>
<feature type="binding site" description="axial binding residue" evidence="16">
    <location>
        <position position="137"/>
    </location>
    <ligand>
        <name>heme c</name>
        <dbReference type="ChEBI" id="CHEBI:61717"/>
        <label>2</label>
    </ligand>
    <ligandPart>
        <name>Fe</name>
        <dbReference type="ChEBI" id="CHEBI:18248"/>
    </ligandPart>
</feature>
<evidence type="ECO:0000256" key="12">
    <source>
        <dbReference type="ARBA" id="ARBA00023004"/>
    </source>
</evidence>
<evidence type="ECO:0000313" key="18">
    <source>
        <dbReference type="EMBL" id="AHB49255.1"/>
    </source>
</evidence>
<evidence type="ECO:0000256" key="8">
    <source>
        <dbReference type="ARBA" id="ARBA00022723"/>
    </source>
</evidence>
<dbReference type="RefSeq" id="WP_023788094.1">
    <property type="nucleotide sequence ID" value="NC_022997.1"/>
</dbReference>
<dbReference type="GO" id="GO:0046872">
    <property type="term" value="F:metal ion binding"/>
    <property type="evidence" value="ECO:0007669"/>
    <property type="project" value="UniProtKB-KW"/>
</dbReference>
<feature type="binding site" description="covalent" evidence="15">
    <location>
        <position position="136"/>
    </location>
    <ligand>
        <name>heme c</name>
        <dbReference type="ChEBI" id="CHEBI:61717"/>
        <label>2</label>
    </ligand>
</feature>
<evidence type="ECO:0000256" key="2">
    <source>
        <dbReference type="ARBA" id="ARBA00004418"/>
    </source>
</evidence>
<feature type="binding site" description="axial binding residue" evidence="16">
    <location>
        <position position="114"/>
    </location>
    <ligand>
        <name>heme c</name>
        <dbReference type="ChEBI" id="CHEBI:61717"/>
        <label>2</label>
    </ligand>
    <ligandPart>
        <name>Fe</name>
        <dbReference type="ChEBI" id="CHEBI:18248"/>
    </ligandPart>
</feature>
<proteinExistence type="inferred from homology"/>
<dbReference type="InterPro" id="IPR005591">
    <property type="entry name" value="NapB"/>
</dbReference>
<comment type="subunit">
    <text evidence="4 14">Component of the periplasmic nitrate reductase NapAB complex composed of NapA and NapB.</text>
</comment>
<feature type="binding site" description="covalent" evidence="15">
    <location>
        <position position="133"/>
    </location>
    <ligand>
        <name>heme c</name>
        <dbReference type="ChEBI" id="CHEBI:61717"/>
        <label>2</label>
    </ligand>
</feature>
<dbReference type="PANTHER" id="PTHR38604">
    <property type="entry name" value="PERIPLASMIC NITRATE REDUCTASE, ELECTRON TRANSFER SUBUNIT"/>
    <property type="match status" value="1"/>
</dbReference>